<gene>
    <name evidence="3" type="ORF">BJ968_000664</name>
</gene>
<reference evidence="3 4" key="1">
    <citation type="submission" date="2020-07" db="EMBL/GenBank/DDBJ databases">
        <title>Sequencing the genomes of 1000 actinobacteria strains.</title>
        <authorList>
            <person name="Klenk H.-P."/>
        </authorList>
    </citation>
    <scope>NUCLEOTIDE SEQUENCE [LARGE SCALE GENOMIC DNA]</scope>
    <source>
        <strain evidence="3 4">DSM 7487</strain>
    </source>
</reference>
<dbReference type="AlphaFoldDB" id="A0A7Y9ASV1"/>
<dbReference type="NCBIfam" id="NF047619">
    <property type="entry name" value="NADase_discoid"/>
    <property type="match status" value="1"/>
</dbReference>
<feature type="domain" description="NAD glycohydrolase translocation F5/8 type C" evidence="2">
    <location>
        <begin position="151"/>
        <end position="283"/>
    </location>
</feature>
<dbReference type="SUPFAM" id="SSF49785">
    <property type="entry name" value="Galactose-binding domain-like"/>
    <property type="match status" value="1"/>
</dbReference>
<evidence type="ECO:0000256" key="1">
    <source>
        <dbReference type="SAM" id="Phobius"/>
    </source>
</evidence>
<organism evidence="3 4">
    <name type="scientific">Kineococcus aurantiacus</name>
    <dbReference type="NCBI Taxonomy" id="37633"/>
    <lineage>
        <taxon>Bacteria</taxon>
        <taxon>Bacillati</taxon>
        <taxon>Actinomycetota</taxon>
        <taxon>Actinomycetes</taxon>
        <taxon>Kineosporiales</taxon>
        <taxon>Kineosporiaceae</taxon>
        <taxon>Kineococcus</taxon>
    </lineage>
</organism>
<evidence type="ECO:0000259" key="2">
    <source>
        <dbReference type="Pfam" id="PF25302"/>
    </source>
</evidence>
<dbReference type="Gene3D" id="2.60.120.260">
    <property type="entry name" value="Galactose-binding domain-like"/>
    <property type="match status" value="1"/>
</dbReference>
<dbReference type="Proteomes" id="UP000521922">
    <property type="component" value="Unassembled WGS sequence"/>
</dbReference>
<keyword evidence="1" id="KW-0812">Transmembrane</keyword>
<evidence type="ECO:0000313" key="3">
    <source>
        <dbReference type="EMBL" id="NYD21124.1"/>
    </source>
</evidence>
<proteinExistence type="predicted"/>
<protein>
    <recommendedName>
        <fullName evidence="2">NAD glycohydrolase translocation F5/8 type C domain-containing protein</fullName>
    </recommendedName>
</protein>
<name>A0A7Y9ASV1_9ACTN</name>
<dbReference type="InterPro" id="IPR057561">
    <property type="entry name" value="NADase_transloc"/>
</dbReference>
<comment type="caution">
    <text evidence="3">The sequence shown here is derived from an EMBL/GenBank/DDBJ whole genome shotgun (WGS) entry which is preliminary data.</text>
</comment>
<keyword evidence="4" id="KW-1185">Reference proteome</keyword>
<dbReference type="Pfam" id="PF25302">
    <property type="entry name" value="NADase_transloc"/>
    <property type="match status" value="1"/>
</dbReference>
<keyword evidence="1" id="KW-1133">Transmembrane helix</keyword>
<evidence type="ECO:0000313" key="4">
    <source>
        <dbReference type="Proteomes" id="UP000521922"/>
    </source>
</evidence>
<feature type="transmembrane region" description="Helical" evidence="1">
    <location>
        <begin position="56"/>
        <end position="76"/>
    </location>
</feature>
<keyword evidence="1" id="KW-0472">Membrane</keyword>
<dbReference type="EMBL" id="JACCBB010000001">
    <property type="protein sequence ID" value="NYD21124.1"/>
    <property type="molecule type" value="Genomic_DNA"/>
</dbReference>
<sequence>MPTTTTCSSCRAGMREADRFCWTCGEPREGVPDRLEVLTSPAAGAAHRGDRRARTVIGAFSVVLVAAVGVAGWWLLRPSDTATTSAAPSAPATTAAPASASATASAVPAQATAPATTPAPTPTVSYAAGPVVPAGVRVPGTSPDSADAGGRTTSYAAANVLDGRPSTAWRTEGDATGSTLTFTFARTVRLTEVGLVNGFAKVDPYDGTDRYQQGRRITAVTWTFLTPTGPVRVPQRLTDGDRRLQRLNVAPVEVTSVELTIDAVTSPGAGGRFDRTAVSDVAFANS</sequence>
<dbReference type="InterPro" id="IPR008979">
    <property type="entry name" value="Galactose-bd-like_sf"/>
</dbReference>
<accession>A0A7Y9ASV1</accession>
<dbReference type="RefSeq" id="WP_179749203.1">
    <property type="nucleotide sequence ID" value="NZ_BAAAGN010000006.1"/>
</dbReference>